<dbReference type="KEGG" id="hazt:125178813"/>
<protein>
    <submittedName>
        <fullName evidence="2">E3 ubiquitin-protein ligase Ubr3-like</fullName>
    </submittedName>
</protein>
<proteinExistence type="predicted"/>
<dbReference type="RefSeq" id="XP_047739431.1">
    <property type="nucleotide sequence ID" value="XM_047883475.1"/>
</dbReference>
<name>A0A979FQP5_HYAAZ</name>
<evidence type="ECO:0000313" key="1">
    <source>
        <dbReference type="Proteomes" id="UP000694843"/>
    </source>
</evidence>
<organism evidence="1 2">
    <name type="scientific">Hyalella azteca</name>
    <name type="common">Amphipod</name>
    <dbReference type="NCBI Taxonomy" id="294128"/>
    <lineage>
        <taxon>Eukaryota</taxon>
        <taxon>Metazoa</taxon>
        <taxon>Ecdysozoa</taxon>
        <taxon>Arthropoda</taxon>
        <taxon>Crustacea</taxon>
        <taxon>Multicrustacea</taxon>
        <taxon>Malacostraca</taxon>
        <taxon>Eumalacostraca</taxon>
        <taxon>Peracarida</taxon>
        <taxon>Amphipoda</taxon>
        <taxon>Senticaudata</taxon>
        <taxon>Talitrida</taxon>
        <taxon>Talitroidea</taxon>
        <taxon>Hyalellidae</taxon>
        <taxon>Hyalella</taxon>
    </lineage>
</organism>
<sequence>MVHVTKAPQHLFLLLQQLVPHIVVRMVYHLREASSDADPTVSVAVSDLDALFSFCQALCERNLRVEEIFRDVLCSTQAYAHFREGLMPDGTRSSGHASISASWRCYSAAFAALPDIQMPDDYHDVTGAVGAVGHTTFLDELVFWMINFEFPEKLSCFLLSMRPDAVFET</sequence>
<dbReference type="Proteomes" id="UP000694843">
    <property type="component" value="Unplaced"/>
</dbReference>
<dbReference type="OrthoDB" id="6379308at2759"/>
<keyword evidence="1" id="KW-1185">Reference proteome</keyword>
<dbReference type="GeneID" id="125178813"/>
<dbReference type="AlphaFoldDB" id="A0A979FQP5"/>
<gene>
    <name evidence="2" type="primary">LOC125178813</name>
</gene>
<reference evidence="2" key="1">
    <citation type="submission" date="2025-08" db="UniProtKB">
        <authorList>
            <consortium name="RefSeq"/>
        </authorList>
    </citation>
    <scope>IDENTIFICATION</scope>
    <source>
        <tissue evidence="2">Whole organism</tissue>
    </source>
</reference>
<accession>A0A979FQP5</accession>
<evidence type="ECO:0000313" key="2">
    <source>
        <dbReference type="RefSeq" id="XP_047739431.1"/>
    </source>
</evidence>